<dbReference type="PROSITE" id="PS00998">
    <property type="entry name" value="G10_2"/>
    <property type="match status" value="1"/>
</dbReference>
<dbReference type="GeneID" id="25901141"/>
<dbReference type="InterPro" id="IPR018230">
    <property type="entry name" value="BUD31/G10-rel_CS"/>
</dbReference>
<dbReference type="PRINTS" id="PR00322">
    <property type="entry name" value="G10"/>
</dbReference>
<dbReference type="OrthoDB" id="277109at2759"/>
<reference evidence="4 5" key="1">
    <citation type="submission" date="2011-02" db="EMBL/GenBank/DDBJ databases">
        <title>The Genome Sequence of Sphaeroforma arctica JP610.</title>
        <authorList>
            <consortium name="The Broad Institute Genome Sequencing Platform"/>
            <person name="Russ C."/>
            <person name="Cuomo C."/>
            <person name="Young S.K."/>
            <person name="Zeng Q."/>
            <person name="Gargeya S."/>
            <person name="Alvarado L."/>
            <person name="Berlin A."/>
            <person name="Chapman S.B."/>
            <person name="Chen Z."/>
            <person name="Freedman E."/>
            <person name="Gellesch M."/>
            <person name="Goldberg J."/>
            <person name="Griggs A."/>
            <person name="Gujja S."/>
            <person name="Heilman E."/>
            <person name="Heiman D."/>
            <person name="Howarth C."/>
            <person name="Mehta T."/>
            <person name="Neiman D."/>
            <person name="Pearson M."/>
            <person name="Roberts A."/>
            <person name="Saif S."/>
            <person name="Shea T."/>
            <person name="Shenoy N."/>
            <person name="Sisk P."/>
            <person name="Stolte C."/>
            <person name="Sykes S."/>
            <person name="White J."/>
            <person name="Yandava C."/>
            <person name="Burger G."/>
            <person name="Gray M.W."/>
            <person name="Holland P.W.H."/>
            <person name="King N."/>
            <person name="Lang F.B.F."/>
            <person name="Roger A.J."/>
            <person name="Ruiz-Trillo I."/>
            <person name="Haas B."/>
            <person name="Nusbaum C."/>
            <person name="Birren B."/>
        </authorList>
    </citation>
    <scope>NUCLEOTIDE SEQUENCE [LARGE SCALE GENOMIC DNA]</scope>
    <source>
        <strain evidence="4 5">JP610</strain>
    </source>
</reference>
<dbReference type="eggNOG" id="KOG3404">
    <property type="taxonomic scope" value="Eukaryota"/>
</dbReference>
<keyword evidence="5" id="KW-1185">Reference proteome</keyword>
<dbReference type="Pfam" id="PF01125">
    <property type="entry name" value="BUD31"/>
    <property type="match status" value="1"/>
</dbReference>
<dbReference type="STRING" id="667725.A0A0L0GED7"/>
<dbReference type="RefSeq" id="XP_014161153.1">
    <property type="nucleotide sequence ID" value="XM_014305678.1"/>
</dbReference>
<dbReference type="Proteomes" id="UP000054560">
    <property type="component" value="Unassembled WGS sequence"/>
</dbReference>
<dbReference type="PANTHER" id="PTHR19411">
    <property type="entry name" value="PROTEIN BUD31-RELATED"/>
    <property type="match status" value="1"/>
</dbReference>
<accession>A0A0L0GED7</accession>
<evidence type="ECO:0000313" key="4">
    <source>
        <dbReference type="EMBL" id="KNC87251.1"/>
    </source>
</evidence>
<dbReference type="GO" id="GO:0005681">
    <property type="term" value="C:spliceosomal complex"/>
    <property type="evidence" value="ECO:0007669"/>
    <property type="project" value="TreeGrafter"/>
</dbReference>
<sequence>MPKVKRSRRKPPPDGWDLIEPTLLEFEQRMREAVNESHEGKRKSESTWPIFRVHHQRSKYVYDLFYKRKAISKDLYEYCLKEKYADANLIAKWKKSGYENLCCLRCIQTRDTNFGTQCICRVPKKKLEEEKVIECVHCGCRGCSG</sequence>
<protein>
    <submittedName>
        <fullName evidence="4">Protein BUD31</fullName>
    </submittedName>
</protein>
<dbReference type="EMBL" id="KQ241617">
    <property type="protein sequence ID" value="KNC87251.1"/>
    <property type="molecule type" value="Genomic_DNA"/>
</dbReference>
<dbReference type="PANTHER" id="PTHR19411:SF0">
    <property type="entry name" value="PROTEIN BUD31 HOMOLOG"/>
    <property type="match status" value="1"/>
</dbReference>
<keyword evidence="3" id="KW-0539">Nucleus</keyword>
<evidence type="ECO:0000256" key="2">
    <source>
        <dbReference type="ARBA" id="ARBA00005287"/>
    </source>
</evidence>
<organism evidence="4 5">
    <name type="scientific">Sphaeroforma arctica JP610</name>
    <dbReference type="NCBI Taxonomy" id="667725"/>
    <lineage>
        <taxon>Eukaryota</taxon>
        <taxon>Ichthyosporea</taxon>
        <taxon>Ichthyophonida</taxon>
        <taxon>Sphaeroforma</taxon>
    </lineage>
</organism>
<dbReference type="GO" id="GO:0000398">
    <property type="term" value="P:mRNA splicing, via spliceosome"/>
    <property type="evidence" value="ECO:0007669"/>
    <property type="project" value="TreeGrafter"/>
</dbReference>
<name>A0A0L0GED7_9EUKA</name>
<evidence type="ECO:0000313" key="5">
    <source>
        <dbReference type="Proteomes" id="UP000054560"/>
    </source>
</evidence>
<evidence type="ECO:0000256" key="1">
    <source>
        <dbReference type="ARBA" id="ARBA00004123"/>
    </source>
</evidence>
<dbReference type="PROSITE" id="PS00997">
    <property type="entry name" value="G10_1"/>
    <property type="match status" value="1"/>
</dbReference>
<dbReference type="InterPro" id="IPR001748">
    <property type="entry name" value="BUD31"/>
</dbReference>
<comment type="similarity">
    <text evidence="2">Belongs to the BUD31 (G10) family.</text>
</comment>
<evidence type="ECO:0000256" key="3">
    <source>
        <dbReference type="ARBA" id="ARBA00023242"/>
    </source>
</evidence>
<dbReference type="AlphaFoldDB" id="A0A0L0GED7"/>
<comment type="subcellular location">
    <subcellularLocation>
        <location evidence="1">Nucleus</location>
    </subcellularLocation>
</comment>
<proteinExistence type="inferred from homology"/>
<gene>
    <name evidence="4" type="ORF">SARC_00637</name>
</gene>